<feature type="transmembrane region" description="Helical" evidence="1">
    <location>
        <begin position="7"/>
        <end position="25"/>
    </location>
</feature>
<comment type="caution">
    <text evidence="2">The sequence shown here is derived from an EMBL/GenBank/DDBJ whole genome shotgun (WGS) entry which is preliminary data.</text>
</comment>
<dbReference type="EMBL" id="LBXZ01000002">
    <property type="protein sequence ID" value="KKR41041.1"/>
    <property type="molecule type" value="Genomic_DNA"/>
</dbReference>
<evidence type="ECO:0000256" key="1">
    <source>
        <dbReference type="SAM" id="Phobius"/>
    </source>
</evidence>
<keyword evidence="1" id="KW-1133">Transmembrane helix</keyword>
<protein>
    <submittedName>
        <fullName evidence="2">Uncharacterized protein</fullName>
    </submittedName>
</protein>
<evidence type="ECO:0000313" key="3">
    <source>
        <dbReference type="Proteomes" id="UP000034072"/>
    </source>
</evidence>
<proteinExistence type="predicted"/>
<feature type="transmembrane region" description="Helical" evidence="1">
    <location>
        <begin position="31"/>
        <end position="47"/>
    </location>
</feature>
<dbReference type="Proteomes" id="UP000034072">
    <property type="component" value="Unassembled WGS sequence"/>
</dbReference>
<accession>A0A0G0QUK0</accession>
<name>A0A0G0QUK0_9BACT</name>
<organism evidence="2 3">
    <name type="scientific">Candidatus Yanofskybacteria bacterium GW2011_GWE2_40_11</name>
    <dbReference type="NCBI Taxonomy" id="1619033"/>
    <lineage>
        <taxon>Bacteria</taxon>
        <taxon>Candidatus Yanofskyibacteriota</taxon>
    </lineage>
</organism>
<keyword evidence="1" id="KW-0812">Transmembrane</keyword>
<dbReference type="AlphaFoldDB" id="A0A0G0QUK0"/>
<reference evidence="2 3" key="1">
    <citation type="journal article" date="2015" name="Nature">
        <title>rRNA introns, odd ribosomes, and small enigmatic genomes across a large radiation of phyla.</title>
        <authorList>
            <person name="Brown C.T."/>
            <person name="Hug L.A."/>
            <person name="Thomas B.C."/>
            <person name="Sharon I."/>
            <person name="Castelle C.J."/>
            <person name="Singh A."/>
            <person name="Wilkins M.J."/>
            <person name="Williams K.H."/>
            <person name="Banfield J.F."/>
        </authorList>
    </citation>
    <scope>NUCLEOTIDE SEQUENCE [LARGE SCALE GENOMIC DNA]</scope>
</reference>
<keyword evidence="1" id="KW-0472">Membrane</keyword>
<evidence type="ECO:0000313" key="2">
    <source>
        <dbReference type="EMBL" id="KKR41041.1"/>
    </source>
</evidence>
<gene>
    <name evidence="2" type="ORF">UT75_C0002G0078</name>
</gene>
<sequence length="58" mass="6160">MNKTRITYSILAILFGVFMVVYGGYDDSPGAQGLGLIAAIVGIVGIIKSKKRISSQNN</sequence>